<dbReference type="OrthoDB" id="5403729at2759"/>
<dbReference type="EMBL" id="KN847333">
    <property type="protein sequence ID" value="KIW47133.1"/>
    <property type="molecule type" value="Genomic_DNA"/>
</dbReference>
<evidence type="ECO:0008006" key="3">
    <source>
        <dbReference type="Google" id="ProtNLM"/>
    </source>
</evidence>
<reference evidence="1 2" key="1">
    <citation type="submission" date="2015-01" db="EMBL/GenBank/DDBJ databases">
        <title>The Genome Sequence of Exophiala oligosperma CBS72588.</title>
        <authorList>
            <consortium name="The Broad Institute Genomics Platform"/>
            <person name="Cuomo C."/>
            <person name="de Hoog S."/>
            <person name="Gorbushina A."/>
            <person name="Stielow B."/>
            <person name="Teixiera M."/>
            <person name="Abouelleil A."/>
            <person name="Chapman S.B."/>
            <person name="Priest M."/>
            <person name="Young S.K."/>
            <person name="Wortman J."/>
            <person name="Nusbaum C."/>
            <person name="Birren B."/>
        </authorList>
    </citation>
    <scope>NUCLEOTIDE SEQUENCE [LARGE SCALE GENOMIC DNA]</scope>
    <source>
        <strain evidence="1 2">CBS 72588</strain>
    </source>
</reference>
<accession>A0A0D2DVK8</accession>
<name>A0A0D2DVK8_9EURO</name>
<evidence type="ECO:0000313" key="2">
    <source>
        <dbReference type="Proteomes" id="UP000053342"/>
    </source>
</evidence>
<keyword evidence="2" id="KW-1185">Reference proteome</keyword>
<gene>
    <name evidence="1" type="ORF">PV06_02731</name>
</gene>
<dbReference type="RefSeq" id="XP_016267349.1">
    <property type="nucleotide sequence ID" value="XM_016403452.1"/>
</dbReference>
<dbReference type="GeneID" id="27354805"/>
<protein>
    <recommendedName>
        <fullName evidence="3">Nuclear distribution protein RO10</fullName>
    </recommendedName>
</protein>
<dbReference type="VEuPathDB" id="FungiDB:PV06_02731"/>
<evidence type="ECO:0000313" key="1">
    <source>
        <dbReference type="EMBL" id="KIW47133.1"/>
    </source>
</evidence>
<dbReference type="HOGENOM" id="CLU_091042_1_0_1"/>
<organism evidence="1 2">
    <name type="scientific">Exophiala oligosperma</name>
    <dbReference type="NCBI Taxonomy" id="215243"/>
    <lineage>
        <taxon>Eukaryota</taxon>
        <taxon>Fungi</taxon>
        <taxon>Dikarya</taxon>
        <taxon>Ascomycota</taxon>
        <taxon>Pezizomycotina</taxon>
        <taxon>Eurotiomycetes</taxon>
        <taxon>Chaetothyriomycetidae</taxon>
        <taxon>Chaetothyriales</taxon>
        <taxon>Herpotrichiellaceae</taxon>
        <taxon>Exophiala</taxon>
    </lineage>
</organism>
<dbReference type="Proteomes" id="UP000053342">
    <property type="component" value="Unassembled WGS sequence"/>
</dbReference>
<proteinExistence type="predicted"/>
<dbReference type="AlphaFoldDB" id="A0A0D2DVK8"/>
<sequence>MATDTKDPEAAARATLALLETRLRHLEFLLKGTTDQDGIPEPATSPAHGKDTVWSRLDHLEGEFERLKKHSGAASTMIRDIEHLSFVYPDLFASTLSASEVPPKSQDLSTLASIVLAHATLFPETASRLSSLQTLQIPPAEQSSELLSLVPRLEQCNRTEEELANEVQVLRERSARCLEWWIKVGVVGMGDLWEDWERRVGEVEKHLIRWERRAKEEQGYL</sequence>